<dbReference type="InterPro" id="IPR015424">
    <property type="entry name" value="PyrdxlP-dep_Trfase"/>
</dbReference>
<evidence type="ECO:0000256" key="1">
    <source>
        <dbReference type="ARBA" id="ARBA00001933"/>
    </source>
</evidence>
<evidence type="ECO:0000256" key="4">
    <source>
        <dbReference type="ARBA" id="ARBA00022679"/>
    </source>
</evidence>
<dbReference type="SUPFAM" id="SSF53383">
    <property type="entry name" value="PLP-dependent transferases"/>
    <property type="match status" value="2"/>
</dbReference>
<protein>
    <recommendedName>
        <fullName evidence="3">serine C-palmitoyltransferase</fullName>
        <ecNumber evidence="3">2.3.1.50</ecNumber>
    </recommendedName>
</protein>
<comment type="similarity">
    <text evidence="2">Belongs to the class-II pyridoxal-phosphate-dependent aminotransferase family.</text>
</comment>
<accession>A0ABR0KKT4</accession>
<dbReference type="PROSITE" id="PS00599">
    <property type="entry name" value="AA_TRANSFER_CLASS_2"/>
    <property type="match status" value="1"/>
</dbReference>
<evidence type="ECO:0000256" key="2">
    <source>
        <dbReference type="ARBA" id="ARBA00008392"/>
    </source>
</evidence>
<dbReference type="PANTHER" id="PTHR13693:SF3">
    <property type="entry name" value="LD36009P"/>
    <property type="match status" value="1"/>
</dbReference>
<dbReference type="InterPro" id="IPR015421">
    <property type="entry name" value="PyrdxlP-dep_Trfase_major"/>
</dbReference>
<dbReference type="InterPro" id="IPR004839">
    <property type="entry name" value="Aminotransferase_I/II_large"/>
</dbReference>
<evidence type="ECO:0000313" key="10">
    <source>
        <dbReference type="Proteomes" id="UP001345013"/>
    </source>
</evidence>
<gene>
    <name evidence="9" type="ORF">LTR24_002159</name>
</gene>
<dbReference type="Gene3D" id="3.90.1150.10">
    <property type="entry name" value="Aspartate Aminotransferase, domain 1"/>
    <property type="match status" value="1"/>
</dbReference>
<evidence type="ECO:0000313" key="9">
    <source>
        <dbReference type="EMBL" id="KAK5097692.1"/>
    </source>
</evidence>
<dbReference type="Proteomes" id="UP001345013">
    <property type="component" value="Unassembled WGS sequence"/>
</dbReference>
<evidence type="ECO:0000256" key="5">
    <source>
        <dbReference type="ARBA" id="ARBA00022898"/>
    </source>
</evidence>
<sequence>MAGSVARYRLGKSNSHERPVVVEIHETGSVASEEESLEKPLQPRNFNRRRASRCPKATAWAKTQEAATLAYSRAKVLIKESETNFQPLSKAEVFNRYYIEPHLGREGKNQSTMLGRCRSKVEVKDGRGKTQNVIHAASHNYAGLYEQDSTSEELQRLCLDSFPLADSTAASRLNEAFCRRISSLLETDFCCTTGTGYGSNLLAFPAVLGKEWLVVFDEKCHNSMYVGAYQSDVGLILKFKHNNMEQLEAILQEYNDKYNVLVAVEGAYSMDGTVPQLDRLAQLKQRYDCTILADEAHSLLTLGTTGKGCVEMWNESHPNSHIPLGLFDIRTATMSKAFGAIGGIVCGNSKFEKAILNRQGMLLANASEPLTPPAIVQSLHVLGQPSRLQRNLSRLRATVKFVRGELERAGIYVYGNAVTPVLPIHTGRPSLACALSYVLRQHDILALPIATPAVPMWEARVRVCLSAGLDDDTVNRLVDGLIRCCQIVGIIGKTQSKLRIFAYQDNAFAAEEIEALDSQRYIENLITQDKATSPGAAKTATLLLQAGHAARRRYGIASGAPRWTAGTYGVHLEVEKSVAKLAGVEDTMTFGDSYIALMSTIAALYRPLLAFKKHYFFIPRKAPAAVMDGLKVAPKNGAPTTKYYDSAEALLYDLKVALDKKIYVTLYLDSGFESTTTQLHKGLRKLCHSKKFSGMTILLDCHERPEHVPQMDIVKTAECCGAQLAVYGSFSRTYALSGAYVAGRKQLISELRYTSRGYMFTTSQLPFVMGMVAEALKGGKELA</sequence>
<reference evidence="9 10" key="1">
    <citation type="submission" date="2023-08" db="EMBL/GenBank/DDBJ databases">
        <title>Black Yeasts Isolated from many extreme environments.</title>
        <authorList>
            <person name="Coleine C."/>
            <person name="Stajich J.E."/>
            <person name="Selbmann L."/>
        </authorList>
    </citation>
    <scope>NUCLEOTIDE SEQUENCE [LARGE SCALE GENOMIC DNA]</scope>
    <source>
        <strain evidence="9 10">CCFEE 5885</strain>
    </source>
</reference>
<keyword evidence="5" id="KW-0663">Pyridoxal phosphate</keyword>
<comment type="catalytic activity">
    <reaction evidence="6">
        <text>L-serine + hexadecanoyl-CoA + H(+) = 3-oxosphinganine + CO2 + CoA</text>
        <dbReference type="Rhea" id="RHEA:14761"/>
        <dbReference type="ChEBI" id="CHEBI:15378"/>
        <dbReference type="ChEBI" id="CHEBI:16526"/>
        <dbReference type="ChEBI" id="CHEBI:33384"/>
        <dbReference type="ChEBI" id="CHEBI:57287"/>
        <dbReference type="ChEBI" id="CHEBI:57379"/>
        <dbReference type="ChEBI" id="CHEBI:58299"/>
        <dbReference type="EC" id="2.3.1.50"/>
    </reaction>
</comment>
<dbReference type="EMBL" id="JAVRRG010000017">
    <property type="protein sequence ID" value="KAK5097692.1"/>
    <property type="molecule type" value="Genomic_DNA"/>
</dbReference>
<keyword evidence="4" id="KW-0808">Transferase</keyword>
<dbReference type="Gene3D" id="3.40.640.10">
    <property type="entry name" value="Type I PLP-dependent aspartate aminotransferase-like (Major domain)"/>
    <property type="match status" value="2"/>
</dbReference>
<dbReference type="PANTHER" id="PTHR13693">
    <property type="entry name" value="CLASS II AMINOTRANSFERASE/8-AMINO-7-OXONONANOATE SYNTHASE"/>
    <property type="match status" value="1"/>
</dbReference>
<dbReference type="InterPro" id="IPR015422">
    <property type="entry name" value="PyrdxlP-dep_Trfase_small"/>
</dbReference>
<name>A0ABR0KKT4_9EURO</name>
<evidence type="ECO:0000259" key="8">
    <source>
        <dbReference type="Pfam" id="PF00155"/>
    </source>
</evidence>
<keyword evidence="7" id="KW-0175">Coiled coil</keyword>
<dbReference type="Pfam" id="PF00155">
    <property type="entry name" value="Aminotran_1_2"/>
    <property type="match status" value="1"/>
</dbReference>
<comment type="cofactor">
    <cofactor evidence="1">
        <name>pyridoxal 5'-phosphate</name>
        <dbReference type="ChEBI" id="CHEBI:597326"/>
    </cofactor>
</comment>
<evidence type="ECO:0000256" key="6">
    <source>
        <dbReference type="ARBA" id="ARBA00048528"/>
    </source>
</evidence>
<organism evidence="9 10">
    <name type="scientific">Lithohypha guttulata</name>
    <dbReference type="NCBI Taxonomy" id="1690604"/>
    <lineage>
        <taxon>Eukaryota</taxon>
        <taxon>Fungi</taxon>
        <taxon>Dikarya</taxon>
        <taxon>Ascomycota</taxon>
        <taxon>Pezizomycotina</taxon>
        <taxon>Eurotiomycetes</taxon>
        <taxon>Chaetothyriomycetidae</taxon>
        <taxon>Chaetothyriales</taxon>
        <taxon>Trichomeriaceae</taxon>
        <taxon>Lithohypha</taxon>
    </lineage>
</organism>
<evidence type="ECO:0000256" key="3">
    <source>
        <dbReference type="ARBA" id="ARBA00013220"/>
    </source>
</evidence>
<dbReference type="EC" id="2.3.1.50" evidence="3"/>
<evidence type="ECO:0000256" key="7">
    <source>
        <dbReference type="SAM" id="Coils"/>
    </source>
</evidence>
<keyword evidence="10" id="KW-1185">Reference proteome</keyword>
<dbReference type="InterPro" id="IPR050087">
    <property type="entry name" value="AON_synthase_class-II"/>
</dbReference>
<feature type="domain" description="Aminotransferase class I/classII large" evidence="8">
    <location>
        <begin position="176"/>
        <end position="480"/>
    </location>
</feature>
<feature type="coiled-coil region" evidence="7">
    <location>
        <begin position="237"/>
        <end position="264"/>
    </location>
</feature>
<comment type="caution">
    <text evidence="9">The sequence shown here is derived from an EMBL/GenBank/DDBJ whole genome shotgun (WGS) entry which is preliminary data.</text>
</comment>
<proteinExistence type="inferred from homology"/>
<dbReference type="InterPro" id="IPR001917">
    <property type="entry name" value="Aminotrans_II_pyridoxalP_BS"/>
</dbReference>